<protein>
    <submittedName>
        <fullName evidence="1">Uncharacterized protein</fullName>
    </submittedName>
</protein>
<accession>A0A4Y2FVT6</accession>
<evidence type="ECO:0000313" key="1">
    <source>
        <dbReference type="EMBL" id="GBM45642.1"/>
    </source>
</evidence>
<evidence type="ECO:0000313" key="2">
    <source>
        <dbReference type="Proteomes" id="UP000499080"/>
    </source>
</evidence>
<dbReference type="AlphaFoldDB" id="A0A4Y2FVT6"/>
<name>A0A4Y2FVT6_ARAVE</name>
<keyword evidence="2" id="KW-1185">Reference proteome</keyword>
<comment type="caution">
    <text evidence="1">The sequence shown here is derived from an EMBL/GenBank/DDBJ whole genome shotgun (WGS) entry which is preliminary data.</text>
</comment>
<organism evidence="1 2">
    <name type="scientific">Araneus ventricosus</name>
    <name type="common">Orbweaver spider</name>
    <name type="synonym">Epeira ventricosa</name>
    <dbReference type="NCBI Taxonomy" id="182803"/>
    <lineage>
        <taxon>Eukaryota</taxon>
        <taxon>Metazoa</taxon>
        <taxon>Ecdysozoa</taxon>
        <taxon>Arthropoda</taxon>
        <taxon>Chelicerata</taxon>
        <taxon>Arachnida</taxon>
        <taxon>Araneae</taxon>
        <taxon>Araneomorphae</taxon>
        <taxon>Entelegynae</taxon>
        <taxon>Araneoidea</taxon>
        <taxon>Araneidae</taxon>
        <taxon>Araneus</taxon>
    </lineage>
</organism>
<sequence>MVTAGQFNLLRYCTYPSFPLSRKSFTPLPHFVLLAFVRENRYHSLGSYFSFYDRMRQMENKRRWFSKLFDHNRRGRTDIRIHNGFLVRGAPNGVEQRSRDCPA</sequence>
<dbReference type="EMBL" id="BGPR01001106">
    <property type="protein sequence ID" value="GBM45642.1"/>
    <property type="molecule type" value="Genomic_DNA"/>
</dbReference>
<proteinExistence type="predicted"/>
<gene>
    <name evidence="1" type="ORF">AVEN_204769_1</name>
</gene>
<reference evidence="1 2" key="1">
    <citation type="journal article" date="2019" name="Sci. Rep.">
        <title>Orb-weaving spider Araneus ventricosus genome elucidates the spidroin gene catalogue.</title>
        <authorList>
            <person name="Kono N."/>
            <person name="Nakamura H."/>
            <person name="Ohtoshi R."/>
            <person name="Moran D.A.P."/>
            <person name="Shinohara A."/>
            <person name="Yoshida Y."/>
            <person name="Fujiwara M."/>
            <person name="Mori M."/>
            <person name="Tomita M."/>
            <person name="Arakawa K."/>
        </authorList>
    </citation>
    <scope>NUCLEOTIDE SEQUENCE [LARGE SCALE GENOMIC DNA]</scope>
</reference>
<dbReference type="Proteomes" id="UP000499080">
    <property type="component" value="Unassembled WGS sequence"/>
</dbReference>